<evidence type="ECO:0008006" key="8">
    <source>
        <dbReference type="Google" id="ProtNLM"/>
    </source>
</evidence>
<keyword evidence="6" id="KW-1185">Reference proteome</keyword>
<dbReference type="AlphaFoldDB" id="A0A6A3GE58"/>
<name>A0A6A3GE58_9STRA</name>
<keyword evidence="1" id="KW-0732">Signal</keyword>
<dbReference type="EMBL" id="QXFV01001815">
    <property type="protein sequence ID" value="KAE8997845.1"/>
    <property type="molecule type" value="Genomic_DNA"/>
</dbReference>
<evidence type="ECO:0000313" key="7">
    <source>
        <dbReference type="Proteomes" id="UP000435112"/>
    </source>
</evidence>
<protein>
    <recommendedName>
        <fullName evidence="8">Secreted protein</fullName>
    </recommendedName>
</protein>
<evidence type="ECO:0000313" key="6">
    <source>
        <dbReference type="Proteomes" id="UP000434957"/>
    </source>
</evidence>
<evidence type="ECO:0000256" key="1">
    <source>
        <dbReference type="SAM" id="SignalP"/>
    </source>
</evidence>
<accession>A0A6A3GE58</accession>
<dbReference type="EMBL" id="QXFT01001319">
    <property type="protein sequence ID" value="KAE9322061.1"/>
    <property type="molecule type" value="Genomic_DNA"/>
</dbReference>
<reference evidence="5 7" key="1">
    <citation type="submission" date="2018-09" db="EMBL/GenBank/DDBJ databases">
        <title>Genomic investigation of the strawberry pathogen Phytophthora fragariae indicates pathogenicity is determined by transcriptional variation in three key races.</title>
        <authorList>
            <person name="Adams T.M."/>
            <person name="Armitage A.D."/>
            <person name="Sobczyk M.K."/>
            <person name="Bates H.J."/>
            <person name="Dunwell J.M."/>
            <person name="Nellist C.F."/>
            <person name="Harrison R.J."/>
        </authorList>
    </citation>
    <scope>NUCLEOTIDE SEQUENCE [LARGE SCALE GENOMIC DNA]</scope>
    <source>
        <strain evidence="3 5">SCRP249</strain>
        <strain evidence="2 7">SCRP324</strain>
        <strain evidence="4 6">SCRP333</strain>
    </source>
</reference>
<comment type="caution">
    <text evidence="2">The sequence shown here is derived from an EMBL/GenBank/DDBJ whole genome shotgun (WGS) entry which is preliminary data.</text>
</comment>
<evidence type="ECO:0000313" key="3">
    <source>
        <dbReference type="EMBL" id="KAE8997845.1"/>
    </source>
</evidence>
<dbReference type="Proteomes" id="UP000434957">
    <property type="component" value="Unassembled WGS sequence"/>
</dbReference>
<evidence type="ECO:0000313" key="5">
    <source>
        <dbReference type="Proteomes" id="UP000429607"/>
    </source>
</evidence>
<evidence type="ECO:0000313" key="4">
    <source>
        <dbReference type="EMBL" id="KAE9322061.1"/>
    </source>
</evidence>
<dbReference type="Proteomes" id="UP000429607">
    <property type="component" value="Unassembled WGS sequence"/>
</dbReference>
<dbReference type="EMBL" id="QXFU01009301">
    <property type="protein sequence ID" value="KAE8955120.1"/>
    <property type="molecule type" value="Genomic_DNA"/>
</dbReference>
<evidence type="ECO:0000313" key="2">
    <source>
        <dbReference type="EMBL" id="KAE8955120.1"/>
    </source>
</evidence>
<gene>
    <name evidence="3" type="ORF">PR001_g19475</name>
    <name evidence="2" type="ORF">PR002_g31879</name>
    <name evidence="4" type="ORF">PR003_g17320</name>
</gene>
<proteinExistence type="predicted"/>
<sequence>MGIYHLMFCICVISGFLRTGLLWRPGPPPNGSCNDGPRSKSINDLETRNDATYPSIWQMARSAQCVMLVLYGRVKMR</sequence>
<feature type="chain" id="PRO_5036379535" description="Secreted protein" evidence="1">
    <location>
        <begin position="23"/>
        <end position="77"/>
    </location>
</feature>
<organism evidence="2 7">
    <name type="scientific">Phytophthora rubi</name>
    <dbReference type="NCBI Taxonomy" id="129364"/>
    <lineage>
        <taxon>Eukaryota</taxon>
        <taxon>Sar</taxon>
        <taxon>Stramenopiles</taxon>
        <taxon>Oomycota</taxon>
        <taxon>Peronosporomycetes</taxon>
        <taxon>Peronosporales</taxon>
        <taxon>Peronosporaceae</taxon>
        <taxon>Phytophthora</taxon>
    </lineage>
</organism>
<feature type="signal peptide" evidence="1">
    <location>
        <begin position="1"/>
        <end position="22"/>
    </location>
</feature>
<dbReference type="Proteomes" id="UP000435112">
    <property type="component" value="Unassembled WGS sequence"/>
</dbReference>